<feature type="domain" description="HTH tetR-type" evidence="3">
    <location>
        <begin position="14"/>
        <end position="73"/>
    </location>
</feature>
<dbReference type="PRINTS" id="PR00455">
    <property type="entry name" value="HTHTETR"/>
</dbReference>
<dbReference type="PANTHER" id="PTHR30055:SF226">
    <property type="entry name" value="HTH-TYPE TRANSCRIPTIONAL REGULATOR PKSA"/>
    <property type="match status" value="1"/>
</dbReference>
<dbReference type="PROSITE" id="PS50977">
    <property type="entry name" value="HTH_TETR_2"/>
    <property type="match status" value="1"/>
</dbReference>
<accession>A0A1I0FTG1</accession>
<dbReference type="STRING" id="568860.SAMN05421811_103612"/>
<evidence type="ECO:0000256" key="2">
    <source>
        <dbReference type="PROSITE-ProRule" id="PRU00335"/>
    </source>
</evidence>
<dbReference type="AlphaFoldDB" id="A0A1I0FTG1"/>
<dbReference type="InterPro" id="IPR009057">
    <property type="entry name" value="Homeodomain-like_sf"/>
</dbReference>
<evidence type="ECO:0000259" key="3">
    <source>
        <dbReference type="PROSITE" id="PS50977"/>
    </source>
</evidence>
<keyword evidence="5" id="KW-1185">Reference proteome</keyword>
<organism evidence="4 5">
    <name type="scientific">Nonomuraea wenchangensis</name>
    <dbReference type="NCBI Taxonomy" id="568860"/>
    <lineage>
        <taxon>Bacteria</taxon>
        <taxon>Bacillati</taxon>
        <taxon>Actinomycetota</taxon>
        <taxon>Actinomycetes</taxon>
        <taxon>Streptosporangiales</taxon>
        <taxon>Streptosporangiaceae</taxon>
        <taxon>Nonomuraea</taxon>
    </lineage>
</organism>
<dbReference type="InterPro" id="IPR050109">
    <property type="entry name" value="HTH-type_TetR-like_transc_reg"/>
</dbReference>
<dbReference type="RefSeq" id="WP_091080204.1">
    <property type="nucleotide sequence ID" value="NZ_FOHX01000003.1"/>
</dbReference>
<dbReference type="Gene3D" id="1.10.357.10">
    <property type="entry name" value="Tetracycline Repressor, domain 2"/>
    <property type="match status" value="1"/>
</dbReference>
<proteinExistence type="predicted"/>
<dbReference type="GO" id="GO:0003700">
    <property type="term" value="F:DNA-binding transcription factor activity"/>
    <property type="evidence" value="ECO:0007669"/>
    <property type="project" value="TreeGrafter"/>
</dbReference>
<evidence type="ECO:0000256" key="1">
    <source>
        <dbReference type="ARBA" id="ARBA00023125"/>
    </source>
</evidence>
<gene>
    <name evidence="4" type="ORF">SAMN05421811_103612</name>
</gene>
<feature type="DNA-binding region" description="H-T-H motif" evidence="2">
    <location>
        <begin position="36"/>
        <end position="55"/>
    </location>
</feature>
<dbReference type="PANTHER" id="PTHR30055">
    <property type="entry name" value="HTH-TYPE TRANSCRIPTIONAL REGULATOR RUTR"/>
    <property type="match status" value="1"/>
</dbReference>
<keyword evidence="1 2" id="KW-0238">DNA-binding</keyword>
<name>A0A1I0FTG1_9ACTN</name>
<evidence type="ECO:0000313" key="4">
    <source>
        <dbReference type="EMBL" id="SET61615.1"/>
    </source>
</evidence>
<evidence type="ECO:0000313" key="5">
    <source>
        <dbReference type="Proteomes" id="UP000199361"/>
    </source>
</evidence>
<reference evidence="4 5" key="1">
    <citation type="submission" date="2016-10" db="EMBL/GenBank/DDBJ databases">
        <authorList>
            <person name="de Groot N.N."/>
        </authorList>
    </citation>
    <scope>NUCLEOTIDE SEQUENCE [LARGE SCALE GENOMIC DNA]</scope>
    <source>
        <strain evidence="4 5">CGMCC 4.5598</strain>
    </source>
</reference>
<sequence>MPRIRASTVAEHRAVQRRALLDAAREILAETGRPPTLTLVAARAGLARPSLYQYFRSPQDLLNAMVEDVFPRWSARVAAAMDAAATPGDRVLAYVLTNFELITEGEHALATALAEVAPGDTVAEQSHAMHQHLLEPLVETLRRLGVRTVPETAEMINAIVFAGSRLIESGADLETVWASARALLEPFVRASAETTPKLQSTPSMESD</sequence>
<dbReference type="InterPro" id="IPR001647">
    <property type="entry name" value="HTH_TetR"/>
</dbReference>
<dbReference type="Pfam" id="PF00440">
    <property type="entry name" value="TetR_N"/>
    <property type="match status" value="1"/>
</dbReference>
<dbReference type="EMBL" id="FOHX01000003">
    <property type="protein sequence ID" value="SET61615.1"/>
    <property type="molecule type" value="Genomic_DNA"/>
</dbReference>
<dbReference type="GO" id="GO:0000976">
    <property type="term" value="F:transcription cis-regulatory region binding"/>
    <property type="evidence" value="ECO:0007669"/>
    <property type="project" value="TreeGrafter"/>
</dbReference>
<dbReference type="OrthoDB" id="4709704at2"/>
<protein>
    <submittedName>
        <fullName evidence="4">Transcriptional regulator, TetR family</fullName>
    </submittedName>
</protein>
<dbReference type="Proteomes" id="UP000199361">
    <property type="component" value="Unassembled WGS sequence"/>
</dbReference>
<dbReference type="SUPFAM" id="SSF46689">
    <property type="entry name" value="Homeodomain-like"/>
    <property type="match status" value="1"/>
</dbReference>